<organism evidence="1 2">
    <name type="scientific">Pseudomonas putida</name>
    <name type="common">Arthrobacter siderocapsulatus</name>
    <dbReference type="NCBI Taxonomy" id="303"/>
    <lineage>
        <taxon>Bacteria</taxon>
        <taxon>Pseudomonadati</taxon>
        <taxon>Pseudomonadota</taxon>
        <taxon>Gammaproteobacteria</taxon>
        <taxon>Pseudomonadales</taxon>
        <taxon>Pseudomonadaceae</taxon>
        <taxon>Pseudomonas</taxon>
    </lineage>
</organism>
<reference evidence="1 2" key="1">
    <citation type="submission" date="2016-12" db="EMBL/GenBank/DDBJ databases">
        <title>Draft Genome Sequence of Mercury Resistant Pseudomonas DRA525.</title>
        <authorList>
            <person name="Drace K.M."/>
        </authorList>
    </citation>
    <scope>NUCLEOTIDE SEQUENCE [LARGE SCALE GENOMIC DNA]</scope>
    <source>
        <strain evidence="1 2">DRA525</strain>
    </source>
</reference>
<name>A0A1L5PJC8_PSEPU</name>
<evidence type="ECO:0008006" key="3">
    <source>
        <dbReference type="Google" id="ProtNLM"/>
    </source>
</evidence>
<sequence length="80" mass="9493">MSEFDAQSITARLKAESRIRRKPRTYAKRRSLLDNYKFELLQLDQAGCNGSELQRWVAEKGIKIQRSTVHRWLQRNRQCG</sequence>
<dbReference type="EMBL" id="CP018743">
    <property type="protein sequence ID" value="APO80016.1"/>
    <property type="molecule type" value="Genomic_DNA"/>
</dbReference>
<dbReference type="RefSeq" id="WP_075043673.1">
    <property type="nucleotide sequence ID" value="NZ_CP018743.1"/>
</dbReference>
<gene>
    <name evidence="1" type="ORF">BL240_00275</name>
</gene>
<dbReference type="Proteomes" id="UP000185146">
    <property type="component" value="Chromosome"/>
</dbReference>
<protein>
    <recommendedName>
        <fullName evidence="3">Transposase</fullName>
    </recommendedName>
</protein>
<evidence type="ECO:0000313" key="1">
    <source>
        <dbReference type="EMBL" id="APO80016.1"/>
    </source>
</evidence>
<proteinExistence type="predicted"/>
<accession>A0A1L5PJC8</accession>
<dbReference type="AlphaFoldDB" id="A0A1L5PJC8"/>
<evidence type="ECO:0000313" key="2">
    <source>
        <dbReference type="Proteomes" id="UP000185146"/>
    </source>
</evidence>